<feature type="domain" description="Response regulatory" evidence="3">
    <location>
        <begin position="1"/>
        <end position="115"/>
    </location>
</feature>
<dbReference type="InterPro" id="IPR011006">
    <property type="entry name" value="CheY-like_superfamily"/>
</dbReference>
<gene>
    <name evidence="4" type="ORF">GW587_11660</name>
</gene>
<dbReference type="Gene3D" id="3.40.50.2300">
    <property type="match status" value="1"/>
</dbReference>
<organism evidence="4 5">
    <name type="scientific">Duganella aceris</name>
    <dbReference type="NCBI Taxonomy" id="2703883"/>
    <lineage>
        <taxon>Bacteria</taxon>
        <taxon>Pseudomonadati</taxon>
        <taxon>Pseudomonadota</taxon>
        <taxon>Betaproteobacteria</taxon>
        <taxon>Burkholderiales</taxon>
        <taxon>Oxalobacteraceae</taxon>
        <taxon>Telluria group</taxon>
        <taxon>Duganella</taxon>
    </lineage>
</organism>
<feature type="modified residue" description="4-aspartylphosphate" evidence="2">
    <location>
        <position position="48"/>
    </location>
</feature>
<keyword evidence="5" id="KW-1185">Reference proteome</keyword>
<dbReference type="RefSeq" id="WP_166102665.1">
    <property type="nucleotide sequence ID" value="NZ_JAADJT010000004.1"/>
</dbReference>
<evidence type="ECO:0000259" key="3">
    <source>
        <dbReference type="PROSITE" id="PS50110"/>
    </source>
</evidence>
<protein>
    <submittedName>
        <fullName evidence="4">Response regulator</fullName>
    </submittedName>
</protein>
<dbReference type="Proteomes" id="UP000666369">
    <property type="component" value="Unassembled WGS sequence"/>
</dbReference>
<evidence type="ECO:0000256" key="1">
    <source>
        <dbReference type="ARBA" id="ARBA00022553"/>
    </source>
</evidence>
<dbReference type="PANTHER" id="PTHR44591:SF3">
    <property type="entry name" value="RESPONSE REGULATORY DOMAIN-CONTAINING PROTEIN"/>
    <property type="match status" value="1"/>
</dbReference>
<dbReference type="SUPFAM" id="SSF52172">
    <property type="entry name" value="CheY-like"/>
    <property type="match status" value="1"/>
</dbReference>
<comment type="caution">
    <text evidence="4">The sequence shown here is derived from an EMBL/GenBank/DDBJ whole genome shotgun (WGS) entry which is preliminary data.</text>
</comment>
<evidence type="ECO:0000313" key="5">
    <source>
        <dbReference type="Proteomes" id="UP000666369"/>
    </source>
</evidence>
<dbReference type="PANTHER" id="PTHR44591">
    <property type="entry name" value="STRESS RESPONSE REGULATOR PROTEIN 1"/>
    <property type="match status" value="1"/>
</dbReference>
<dbReference type="Pfam" id="PF00072">
    <property type="entry name" value="Response_reg"/>
    <property type="match status" value="1"/>
</dbReference>
<dbReference type="EMBL" id="JAADJT010000004">
    <property type="protein sequence ID" value="NGZ84907.1"/>
    <property type="molecule type" value="Genomic_DNA"/>
</dbReference>
<name>A0ABX0FK70_9BURK</name>
<reference evidence="5" key="1">
    <citation type="submission" date="2023-07" db="EMBL/GenBank/DDBJ databases">
        <title>Duganella aceri sp. nov., isolated from tree sap.</title>
        <authorList>
            <person name="Kim I.S."/>
        </authorList>
    </citation>
    <scope>NUCLEOTIDE SEQUENCE [LARGE SCALE GENOMIC DNA]</scope>
    <source>
        <strain evidence="5">SAP-35</strain>
    </source>
</reference>
<sequence>MIIDDNRDAADMLVSIFELHGHVAMATYDGMQGIAAALTFAPEVIFLDLGMPQMDGYQVAARLRQTRLPKRPLLIAFTAWNDAASIARVAEAGFDLHLTKTSPLDALLGALQTVPVQRAAAGV</sequence>
<accession>A0ABX0FK70</accession>
<dbReference type="PROSITE" id="PS50110">
    <property type="entry name" value="RESPONSE_REGULATORY"/>
    <property type="match status" value="1"/>
</dbReference>
<evidence type="ECO:0000313" key="4">
    <source>
        <dbReference type="EMBL" id="NGZ84907.1"/>
    </source>
</evidence>
<dbReference type="InterPro" id="IPR050595">
    <property type="entry name" value="Bact_response_regulator"/>
</dbReference>
<dbReference type="SMART" id="SM00448">
    <property type="entry name" value="REC"/>
    <property type="match status" value="1"/>
</dbReference>
<evidence type="ECO:0000256" key="2">
    <source>
        <dbReference type="PROSITE-ProRule" id="PRU00169"/>
    </source>
</evidence>
<keyword evidence="1 2" id="KW-0597">Phosphoprotein</keyword>
<proteinExistence type="predicted"/>
<dbReference type="InterPro" id="IPR001789">
    <property type="entry name" value="Sig_transdc_resp-reg_receiver"/>
</dbReference>